<protein>
    <submittedName>
        <fullName evidence="1">Uncharacterized protein</fullName>
    </submittedName>
</protein>
<organism evidence="1 2">
    <name type="scientific">Ensete ventricosum</name>
    <name type="common">Abyssinian banana</name>
    <name type="synonym">Musa ensete</name>
    <dbReference type="NCBI Taxonomy" id="4639"/>
    <lineage>
        <taxon>Eukaryota</taxon>
        <taxon>Viridiplantae</taxon>
        <taxon>Streptophyta</taxon>
        <taxon>Embryophyta</taxon>
        <taxon>Tracheophyta</taxon>
        <taxon>Spermatophyta</taxon>
        <taxon>Magnoliopsida</taxon>
        <taxon>Liliopsida</taxon>
        <taxon>Zingiberales</taxon>
        <taxon>Musaceae</taxon>
        <taxon>Ensete</taxon>
    </lineage>
</organism>
<sequence length="122" mass="13430">MGEKGRKIIKCMHNDVVEVTASAVFCKSASIYFWEAIIRYVACVLCFGKGGAVKIVHNNIRGGKVVLLSQDGLKAILPVLIDRYGILHDQDDTEDQGSVEVLLKDKKLGKKRLIERGTEEGA</sequence>
<evidence type="ECO:0000313" key="1">
    <source>
        <dbReference type="EMBL" id="KAJ8456006.1"/>
    </source>
</evidence>
<reference evidence="1 2" key="1">
    <citation type="submission" date="2022-12" db="EMBL/GenBank/DDBJ databases">
        <title>Chromosome-scale assembly of the Ensete ventricosum genome.</title>
        <authorList>
            <person name="Dussert Y."/>
            <person name="Stocks J."/>
            <person name="Wendawek A."/>
            <person name="Woldeyes F."/>
            <person name="Nichols R.A."/>
            <person name="Borrell J.S."/>
        </authorList>
    </citation>
    <scope>NUCLEOTIDE SEQUENCE [LARGE SCALE GENOMIC DNA]</scope>
    <source>
        <strain evidence="2">cv. Maze</strain>
        <tissue evidence="1">Seeds</tissue>
    </source>
</reference>
<evidence type="ECO:0000313" key="2">
    <source>
        <dbReference type="Proteomes" id="UP001222027"/>
    </source>
</evidence>
<accession>A0AAV8PQI2</accession>
<keyword evidence="2" id="KW-1185">Reference proteome</keyword>
<proteinExistence type="predicted"/>
<gene>
    <name evidence="1" type="ORF">OPV22_034922</name>
</gene>
<dbReference type="Proteomes" id="UP001222027">
    <property type="component" value="Unassembled WGS sequence"/>
</dbReference>
<comment type="caution">
    <text evidence="1">The sequence shown here is derived from an EMBL/GenBank/DDBJ whole genome shotgun (WGS) entry which is preliminary data.</text>
</comment>
<name>A0AAV8PQI2_ENSVE</name>
<dbReference type="AlphaFoldDB" id="A0AAV8PQI2"/>
<dbReference type="EMBL" id="JAQQAF010000016">
    <property type="protein sequence ID" value="KAJ8456006.1"/>
    <property type="molecule type" value="Genomic_DNA"/>
</dbReference>